<feature type="domain" description="Peptidase M3A/M3B catalytic" evidence="8">
    <location>
        <begin position="261"/>
        <end position="708"/>
    </location>
</feature>
<protein>
    <recommendedName>
        <fullName evidence="8">Peptidase M3A/M3B catalytic domain-containing protein</fullName>
    </recommendedName>
</protein>
<evidence type="ECO:0000256" key="2">
    <source>
        <dbReference type="ARBA" id="ARBA00022670"/>
    </source>
</evidence>
<evidence type="ECO:0000256" key="6">
    <source>
        <dbReference type="ARBA" id="ARBA00023049"/>
    </source>
</evidence>
<evidence type="ECO:0000256" key="5">
    <source>
        <dbReference type="ARBA" id="ARBA00022833"/>
    </source>
</evidence>
<reference evidence="9" key="1">
    <citation type="submission" date="2015-12" db="EMBL/GenBank/DDBJ databases">
        <title>De novo transcriptome assembly of four potential Pierce s Disease insect vectors from Arizona vineyards.</title>
        <authorList>
            <person name="Tassone E.E."/>
        </authorList>
    </citation>
    <scope>NUCLEOTIDE SEQUENCE</scope>
</reference>
<dbReference type="Gene3D" id="1.10.1370.40">
    <property type="match status" value="1"/>
</dbReference>
<dbReference type="InterPro" id="IPR045090">
    <property type="entry name" value="Pept_M3A_M3B"/>
</dbReference>
<accession>A0A1B6E4N2</accession>
<evidence type="ECO:0000256" key="1">
    <source>
        <dbReference type="ARBA" id="ARBA00006040"/>
    </source>
</evidence>
<dbReference type="InterPro" id="IPR001567">
    <property type="entry name" value="Pept_M3A_M3B_dom"/>
</dbReference>
<dbReference type="GO" id="GO:0006508">
    <property type="term" value="P:proteolysis"/>
    <property type="evidence" value="ECO:0007669"/>
    <property type="project" value="UniProtKB-KW"/>
</dbReference>
<dbReference type="CDD" id="cd06456">
    <property type="entry name" value="M3A_DCP"/>
    <property type="match status" value="1"/>
</dbReference>
<dbReference type="Pfam" id="PF01432">
    <property type="entry name" value="Peptidase_M3"/>
    <property type="match status" value="1"/>
</dbReference>
<evidence type="ECO:0000256" key="7">
    <source>
        <dbReference type="RuleBase" id="RU003435"/>
    </source>
</evidence>
<keyword evidence="2 7" id="KW-0645">Protease</keyword>
<keyword evidence="5 7" id="KW-0862">Zinc</keyword>
<dbReference type="PANTHER" id="PTHR11804:SF83">
    <property type="entry name" value="LD37516P"/>
    <property type="match status" value="1"/>
</dbReference>
<dbReference type="GO" id="GO:0046872">
    <property type="term" value="F:metal ion binding"/>
    <property type="evidence" value="ECO:0007669"/>
    <property type="project" value="UniProtKB-UniRule"/>
</dbReference>
<keyword evidence="6 7" id="KW-0482">Metalloprotease</keyword>
<comment type="cofactor">
    <cofactor evidence="7">
        <name>Zn(2+)</name>
        <dbReference type="ChEBI" id="CHEBI:29105"/>
    </cofactor>
    <text evidence="7">Binds 1 zinc ion.</text>
</comment>
<evidence type="ECO:0000256" key="4">
    <source>
        <dbReference type="ARBA" id="ARBA00022801"/>
    </source>
</evidence>
<organism evidence="9">
    <name type="scientific">Clastoptera arizonana</name>
    <name type="common">Arizona spittle bug</name>
    <dbReference type="NCBI Taxonomy" id="38151"/>
    <lineage>
        <taxon>Eukaryota</taxon>
        <taxon>Metazoa</taxon>
        <taxon>Ecdysozoa</taxon>
        <taxon>Arthropoda</taxon>
        <taxon>Hexapoda</taxon>
        <taxon>Insecta</taxon>
        <taxon>Pterygota</taxon>
        <taxon>Neoptera</taxon>
        <taxon>Paraneoptera</taxon>
        <taxon>Hemiptera</taxon>
        <taxon>Auchenorrhyncha</taxon>
        <taxon>Cercopoidea</taxon>
        <taxon>Clastopteridae</taxon>
        <taxon>Clastoptera</taxon>
    </lineage>
</organism>
<dbReference type="Gene3D" id="1.10.1370.10">
    <property type="entry name" value="Neurolysin, domain 3"/>
    <property type="match status" value="1"/>
</dbReference>
<dbReference type="PANTHER" id="PTHR11804">
    <property type="entry name" value="PROTEASE M3 THIMET OLIGOPEPTIDASE-RELATED"/>
    <property type="match status" value="1"/>
</dbReference>
<sequence>MAVSLCCRRLKFNLNKCRLIQPYRNGYIVLLPEINNEVTEQADLLKNGLPDFKNLETENCLVTVGQHLLNLEHGVRVIEENIEKDGIKNIVSDVLEPLEKLAAPLNSSWGIVKTLYLTNQKFMPASKYLNVHDRARRARSGKYYSKTIYNACKECDASKVAEEENRVIGKYLLEGRLSGLELSDTDRVILAKTRNVLAEEKAKYNTRVEASSKVFSHTIGNHSIIRDFPEHLLKAMSLNREEPSKGPWEVTLKPQVTTEFFEYCPDSDLRWNVWQAATRVASSIADNSEFHNSSCLEKIRSLRRDEARVLGYPTYADMSMETKMVGTLSNAEDTLANLLQKAKISQDKEISNLQNFAWERGFEGLLQLWDVPYWQRKEKRTLYNFDEEVLRDYFPIEKVLSGLMALCESLFGLKFVENTNIDKWHPDVRFFYIFEDDLKKPVAGFYIDPYERDYKVNLGQNTAWMVGISPAARIYKNLPLAAIVCNFNSPLYGKPSLLSFSNVKCLFKKFGHMLQHVLSTGTYADVSGLNNVEWDAVGICSNFMTHWLYDKQVIESISGHYAKDEKLPEISWSQLQQHMAGFNLCEELFKAQLDLELYSTKTFWLDIVRRLWPQHYIFPLDKWYAMPCSFKPIVSEEWAAGYFSHVWAELVAADVYSAFKEDGANVENIGIGFRDTFLAFGGGCHPSEVFRRFRGRDPSPNAYLTSLGLMSK</sequence>
<gene>
    <name evidence="9" type="ORF">g.23647</name>
</gene>
<keyword evidence="3 7" id="KW-0479">Metal-binding</keyword>
<proteinExistence type="inferred from homology"/>
<dbReference type="InterPro" id="IPR034005">
    <property type="entry name" value="M3A_DCP"/>
</dbReference>
<evidence type="ECO:0000259" key="8">
    <source>
        <dbReference type="Pfam" id="PF01432"/>
    </source>
</evidence>
<dbReference type="SUPFAM" id="SSF55486">
    <property type="entry name" value="Metalloproteases ('zincins'), catalytic domain"/>
    <property type="match status" value="1"/>
</dbReference>
<dbReference type="AlphaFoldDB" id="A0A1B6E4N2"/>
<dbReference type="GO" id="GO:0004222">
    <property type="term" value="F:metalloendopeptidase activity"/>
    <property type="evidence" value="ECO:0007669"/>
    <property type="project" value="UniProtKB-EC"/>
</dbReference>
<dbReference type="InterPro" id="IPR024079">
    <property type="entry name" value="MetalloPept_cat_dom_sf"/>
</dbReference>
<evidence type="ECO:0000256" key="3">
    <source>
        <dbReference type="ARBA" id="ARBA00022723"/>
    </source>
</evidence>
<dbReference type="Gene3D" id="3.40.390.10">
    <property type="entry name" value="Collagenase (Catalytic Domain)"/>
    <property type="match status" value="1"/>
</dbReference>
<dbReference type="InterPro" id="IPR024077">
    <property type="entry name" value="Neurolysin/TOP_dom2"/>
</dbReference>
<comment type="similarity">
    <text evidence="1 7">Belongs to the peptidase M3 family.</text>
</comment>
<evidence type="ECO:0000313" key="9">
    <source>
        <dbReference type="EMBL" id="JAS32890.1"/>
    </source>
</evidence>
<keyword evidence="4 7" id="KW-0378">Hydrolase</keyword>
<dbReference type="EMBL" id="GEDC01004408">
    <property type="protein sequence ID" value="JAS32890.1"/>
    <property type="molecule type" value="Transcribed_RNA"/>
</dbReference>
<name>A0A1B6E4N2_9HEMI</name>